<proteinExistence type="predicted"/>
<keyword evidence="2" id="KW-1133">Transmembrane helix</keyword>
<dbReference type="AlphaFoldDB" id="A0A1J4NMQ4"/>
<feature type="region of interest" description="Disordered" evidence="1">
    <location>
        <begin position="1"/>
        <end position="49"/>
    </location>
</feature>
<reference evidence="3" key="1">
    <citation type="submission" date="2016-10" db="EMBL/GenBank/DDBJ databases">
        <title>Genome sequence of Streptomyces mangrovisoli MUSC 149.</title>
        <authorList>
            <person name="Lee L.-H."/>
            <person name="Ser H.-L."/>
        </authorList>
    </citation>
    <scope>NUCLEOTIDE SEQUENCE [LARGE SCALE GENOMIC DNA]</scope>
    <source>
        <strain evidence="3">MUSC 149</strain>
    </source>
</reference>
<dbReference type="STRING" id="1428628.WN71_032900"/>
<dbReference type="Proteomes" id="UP000034196">
    <property type="component" value="Unassembled WGS sequence"/>
</dbReference>
<keyword evidence="2" id="KW-0472">Membrane</keyword>
<sequence>MHSDRHRQRHEMLPVQQRGQRKVQAGRVARYREGQPGRSRGGGRHRAGYGVERERSLFQHVLRWQPGEDESGLRRVSPYQAVAVEPQIDQAEVDDEHVRRPRHPERSLRDIRAALRRRVRGLVGAAVPVGGIGRVMRAVRVMRIIRIGGAGAVVLIGMRVLAREGRAVPAEPAASAPAPAGSVVAVIAVVVVSAAGMVPQFLPGPRDRGTTCVE</sequence>
<gene>
    <name evidence="3" type="ORF">WN71_032900</name>
</gene>
<comment type="caution">
    <text evidence="3">The sequence shown here is derived from an EMBL/GenBank/DDBJ whole genome shotgun (WGS) entry which is preliminary data.</text>
</comment>
<accession>A0A1J4NMQ4</accession>
<feature type="transmembrane region" description="Helical" evidence="2">
    <location>
        <begin position="174"/>
        <end position="198"/>
    </location>
</feature>
<evidence type="ECO:0000256" key="2">
    <source>
        <dbReference type="SAM" id="Phobius"/>
    </source>
</evidence>
<dbReference type="EMBL" id="LAVA02000097">
    <property type="protein sequence ID" value="OIJ63623.1"/>
    <property type="molecule type" value="Genomic_DNA"/>
</dbReference>
<evidence type="ECO:0000256" key="1">
    <source>
        <dbReference type="SAM" id="MobiDB-lite"/>
    </source>
</evidence>
<organism evidence="3 4">
    <name type="scientific">Streptomyces mangrovisoli</name>
    <dbReference type="NCBI Taxonomy" id="1428628"/>
    <lineage>
        <taxon>Bacteria</taxon>
        <taxon>Bacillati</taxon>
        <taxon>Actinomycetota</taxon>
        <taxon>Actinomycetes</taxon>
        <taxon>Kitasatosporales</taxon>
        <taxon>Streptomycetaceae</taxon>
        <taxon>Streptomyces</taxon>
    </lineage>
</organism>
<evidence type="ECO:0000313" key="4">
    <source>
        <dbReference type="Proteomes" id="UP000034196"/>
    </source>
</evidence>
<feature type="transmembrane region" description="Helical" evidence="2">
    <location>
        <begin position="144"/>
        <end position="162"/>
    </location>
</feature>
<evidence type="ECO:0000313" key="3">
    <source>
        <dbReference type="EMBL" id="OIJ63623.1"/>
    </source>
</evidence>
<keyword evidence="2" id="KW-0812">Transmembrane</keyword>
<name>A0A1J4NMQ4_9ACTN</name>
<keyword evidence="4" id="KW-1185">Reference proteome</keyword>
<protein>
    <submittedName>
        <fullName evidence="3">Uncharacterized protein</fullName>
    </submittedName>
</protein>